<comment type="caution">
    <text evidence="1">The sequence shown here is derived from an EMBL/GenBank/DDBJ whole genome shotgun (WGS) entry which is preliminary data.</text>
</comment>
<organism evidence="1 2">
    <name type="scientific">Duganella lactea</name>
    <dbReference type="NCBI Taxonomy" id="2692173"/>
    <lineage>
        <taxon>Bacteria</taxon>
        <taxon>Pseudomonadati</taxon>
        <taxon>Pseudomonadota</taxon>
        <taxon>Betaproteobacteria</taxon>
        <taxon>Burkholderiales</taxon>
        <taxon>Oxalobacteraceae</taxon>
        <taxon>Telluria group</taxon>
        <taxon>Duganella</taxon>
    </lineage>
</organism>
<evidence type="ECO:0000313" key="2">
    <source>
        <dbReference type="Proteomes" id="UP000474565"/>
    </source>
</evidence>
<dbReference type="RefSeq" id="WP_161018433.1">
    <property type="nucleotide sequence ID" value="NZ_WWCP01000002.1"/>
</dbReference>
<dbReference type="Proteomes" id="UP000474565">
    <property type="component" value="Unassembled WGS sequence"/>
</dbReference>
<protein>
    <submittedName>
        <fullName evidence="1">Uncharacterized protein</fullName>
    </submittedName>
</protein>
<name>A0A6L8MH07_9BURK</name>
<gene>
    <name evidence="1" type="ORF">GTP44_04105</name>
</gene>
<accession>A0A6L8MH07</accession>
<proteinExistence type="predicted"/>
<dbReference type="AlphaFoldDB" id="A0A6L8MH07"/>
<dbReference type="EMBL" id="WWCP01000002">
    <property type="protein sequence ID" value="MYM81142.1"/>
    <property type="molecule type" value="Genomic_DNA"/>
</dbReference>
<sequence>MNPRIYKKQARRAVELLRSHDGVTDYAPTGEPGVIDPPHSYARSTWLRRHRPAEYGMWQRISGIPEFHHQSGFDGEWDGYDAREGWRQHFEHAVLPPDFFEGPEWEDGCGKPWPRLTTKQRMNMWRFNQIAPGWRWRGGRAVRVHR</sequence>
<evidence type="ECO:0000313" key="1">
    <source>
        <dbReference type="EMBL" id="MYM81142.1"/>
    </source>
</evidence>
<reference evidence="1 2" key="1">
    <citation type="submission" date="2019-12" db="EMBL/GenBank/DDBJ databases">
        <title>Novel species isolated from a subtropical stream in China.</title>
        <authorList>
            <person name="Lu H."/>
        </authorList>
    </citation>
    <scope>NUCLEOTIDE SEQUENCE [LARGE SCALE GENOMIC DNA]</scope>
    <source>
        <strain evidence="1 2">FT50W</strain>
    </source>
</reference>